<sequence length="290" mass="30579">MTSTPDPTPVDPTPLDPTPVNPTPVDPDLATGWVDPTAVETPLVEEPVPGPQGVPLQDDAPAREDVRQRAAETAAAMRESDLKAIYAAAGATQVIVGAVRETVTETSRWASARLAELRFRRAELAKQAEEMRQRAEGLPEDVKAVPEVARTRAADLQQQATGTYSELADRGQRALSGVRADVVNRIDPAFDRLAERLEAARRAIRGAAVQTPVPPVPAPVAEPAAPTPAAPVAESPVPGPVVAEPVVADVDDAVVVEPVVVEDVTPEPVVPAPDSTAPDRTADEDTHPER</sequence>
<evidence type="ECO:0000313" key="2">
    <source>
        <dbReference type="EMBL" id="MBP2417844.1"/>
    </source>
</evidence>
<proteinExistence type="predicted"/>
<dbReference type="EMBL" id="JAGIOB010000001">
    <property type="protein sequence ID" value="MBP2417844.1"/>
    <property type="molecule type" value="Genomic_DNA"/>
</dbReference>
<feature type="compositionally biased region" description="Low complexity" evidence="1">
    <location>
        <begin position="42"/>
        <end position="57"/>
    </location>
</feature>
<feature type="compositionally biased region" description="Pro residues" evidence="1">
    <location>
        <begin position="212"/>
        <end position="229"/>
    </location>
</feature>
<feature type="region of interest" description="Disordered" evidence="1">
    <location>
        <begin position="211"/>
        <end position="236"/>
    </location>
</feature>
<name>A0ABS4ZA37_9ACTN</name>
<feature type="compositionally biased region" description="Pro residues" evidence="1">
    <location>
        <begin position="1"/>
        <end position="25"/>
    </location>
</feature>
<dbReference type="RefSeq" id="WP_210056845.1">
    <property type="nucleotide sequence ID" value="NZ_BAAAMH010000010.1"/>
</dbReference>
<feature type="compositionally biased region" description="Basic and acidic residues" evidence="1">
    <location>
        <begin position="60"/>
        <end position="70"/>
    </location>
</feature>
<accession>A0ABS4ZA37</accession>
<feature type="compositionally biased region" description="Basic and acidic residues" evidence="1">
    <location>
        <begin position="280"/>
        <end position="290"/>
    </location>
</feature>
<feature type="region of interest" description="Disordered" evidence="1">
    <location>
        <begin position="262"/>
        <end position="290"/>
    </location>
</feature>
<evidence type="ECO:0008006" key="4">
    <source>
        <dbReference type="Google" id="ProtNLM"/>
    </source>
</evidence>
<keyword evidence="3" id="KW-1185">Reference proteome</keyword>
<evidence type="ECO:0000256" key="1">
    <source>
        <dbReference type="SAM" id="MobiDB-lite"/>
    </source>
</evidence>
<protein>
    <recommendedName>
        <fullName evidence="4">Heparin binding hemagglutinin HbhA</fullName>
    </recommendedName>
</protein>
<organism evidence="2 3">
    <name type="scientific">Microlunatus capsulatus</name>
    <dbReference type="NCBI Taxonomy" id="99117"/>
    <lineage>
        <taxon>Bacteria</taxon>
        <taxon>Bacillati</taxon>
        <taxon>Actinomycetota</taxon>
        <taxon>Actinomycetes</taxon>
        <taxon>Propionibacteriales</taxon>
        <taxon>Propionibacteriaceae</taxon>
        <taxon>Microlunatus</taxon>
    </lineage>
</organism>
<evidence type="ECO:0000313" key="3">
    <source>
        <dbReference type="Proteomes" id="UP000758168"/>
    </source>
</evidence>
<feature type="region of interest" description="Disordered" evidence="1">
    <location>
        <begin position="1"/>
        <end position="73"/>
    </location>
</feature>
<reference evidence="2 3" key="1">
    <citation type="submission" date="2021-03" db="EMBL/GenBank/DDBJ databases">
        <title>Sequencing the genomes of 1000 actinobacteria strains.</title>
        <authorList>
            <person name="Klenk H.-P."/>
        </authorList>
    </citation>
    <scope>NUCLEOTIDE SEQUENCE [LARGE SCALE GENOMIC DNA]</scope>
    <source>
        <strain evidence="2 3">DSM 12936</strain>
    </source>
</reference>
<gene>
    <name evidence="2" type="ORF">JOF54_002766</name>
</gene>
<dbReference type="Proteomes" id="UP000758168">
    <property type="component" value="Unassembled WGS sequence"/>
</dbReference>
<comment type="caution">
    <text evidence="2">The sequence shown here is derived from an EMBL/GenBank/DDBJ whole genome shotgun (WGS) entry which is preliminary data.</text>
</comment>